<accession>A0ABU5MSH5</accession>
<sequence>MNKWIIGAALFAIGVGAQAAVITSSADGVLDAAATWDGVNSPTNANSDTWNSAGYDHSWQKNKTYYGTYVVQSGTTVTGSGNFDHVQFENMTLAGGTLQGARGQEYTVDANLAVISDSLVTVRRSGIIKGDGTATLTGNGNLTILQDTDANDSGDEFALGMGMDMTGYTGNILFTTDGGGSGADTFDLQILGDTSAAGTFGLALENQATGDVSVRLDLGTSNDFTVQALSFGGTTVANGTYTAADLTTAGFGDWVAGSGSTVTVIPEPATLGMVVAMGVGVLFIRRRFMM</sequence>
<reference evidence="3 4" key="1">
    <citation type="journal article" date="2024" name="Appl. Environ. Microbiol.">
        <title>Pontiella agarivorans sp. nov., a novel marine anaerobic bacterium capable of degrading macroalgal polysaccharides and fixing nitrogen.</title>
        <authorList>
            <person name="Liu N."/>
            <person name="Kivenson V."/>
            <person name="Peng X."/>
            <person name="Cui Z."/>
            <person name="Lankiewicz T.S."/>
            <person name="Gosselin K.M."/>
            <person name="English C.J."/>
            <person name="Blair E.M."/>
            <person name="O'Malley M.A."/>
            <person name="Valentine D.L."/>
        </authorList>
    </citation>
    <scope>NUCLEOTIDE SEQUENCE [LARGE SCALE GENOMIC DNA]</scope>
    <source>
        <strain evidence="3 4">NLcol2</strain>
    </source>
</reference>
<dbReference type="InterPro" id="IPR013424">
    <property type="entry name" value="Ice-binding_C"/>
</dbReference>
<gene>
    <name evidence="3" type="ORF">P9H32_00455</name>
</gene>
<evidence type="ECO:0000256" key="2">
    <source>
        <dbReference type="SAM" id="SignalP"/>
    </source>
</evidence>
<protein>
    <submittedName>
        <fullName evidence="3">PEP-CTERM sorting domain-containing protein</fullName>
    </submittedName>
</protein>
<feature type="signal peptide" evidence="2">
    <location>
        <begin position="1"/>
        <end position="19"/>
    </location>
</feature>
<evidence type="ECO:0000313" key="4">
    <source>
        <dbReference type="Proteomes" id="UP001290861"/>
    </source>
</evidence>
<evidence type="ECO:0000313" key="3">
    <source>
        <dbReference type="EMBL" id="MDZ8117082.1"/>
    </source>
</evidence>
<keyword evidence="1" id="KW-0812">Transmembrane</keyword>
<keyword evidence="4" id="KW-1185">Reference proteome</keyword>
<keyword evidence="2" id="KW-0732">Signal</keyword>
<dbReference type="EMBL" id="JARVCO010000002">
    <property type="protein sequence ID" value="MDZ8117082.1"/>
    <property type="molecule type" value="Genomic_DNA"/>
</dbReference>
<keyword evidence="1" id="KW-0472">Membrane</keyword>
<dbReference type="Proteomes" id="UP001290861">
    <property type="component" value="Unassembled WGS sequence"/>
</dbReference>
<feature type="chain" id="PRO_5047023440" evidence="2">
    <location>
        <begin position="20"/>
        <end position="290"/>
    </location>
</feature>
<dbReference type="RefSeq" id="WP_322606887.1">
    <property type="nucleotide sequence ID" value="NZ_JARVCO010000002.1"/>
</dbReference>
<proteinExistence type="predicted"/>
<comment type="caution">
    <text evidence="3">The sequence shown here is derived from an EMBL/GenBank/DDBJ whole genome shotgun (WGS) entry which is preliminary data.</text>
</comment>
<keyword evidence="1" id="KW-1133">Transmembrane helix</keyword>
<name>A0ABU5MSH5_9BACT</name>
<evidence type="ECO:0000256" key="1">
    <source>
        <dbReference type="SAM" id="Phobius"/>
    </source>
</evidence>
<feature type="transmembrane region" description="Helical" evidence="1">
    <location>
        <begin position="268"/>
        <end position="284"/>
    </location>
</feature>
<dbReference type="NCBIfam" id="TIGR02595">
    <property type="entry name" value="PEP_CTERM"/>
    <property type="match status" value="1"/>
</dbReference>
<organism evidence="3 4">
    <name type="scientific">Pontiella agarivorans</name>
    <dbReference type="NCBI Taxonomy" id="3038953"/>
    <lineage>
        <taxon>Bacteria</taxon>
        <taxon>Pseudomonadati</taxon>
        <taxon>Kiritimatiellota</taxon>
        <taxon>Kiritimatiellia</taxon>
        <taxon>Kiritimatiellales</taxon>
        <taxon>Pontiellaceae</taxon>
        <taxon>Pontiella</taxon>
    </lineage>
</organism>